<dbReference type="HOGENOM" id="CLU_050088_0_0_1"/>
<dbReference type="OrthoDB" id="5275938at2759"/>
<proteinExistence type="predicted"/>
<name>N1QC42_PSEFD</name>
<dbReference type="VEuPathDB" id="FungiDB:MYCFIDRAFT_206147"/>
<reference evidence="2 3" key="1">
    <citation type="journal article" date="2012" name="PLoS Pathog.">
        <title>Diverse lifestyles and strategies of plant pathogenesis encoded in the genomes of eighteen Dothideomycetes fungi.</title>
        <authorList>
            <person name="Ohm R.A."/>
            <person name="Feau N."/>
            <person name="Henrissat B."/>
            <person name="Schoch C.L."/>
            <person name="Horwitz B.A."/>
            <person name="Barry K.W."/>
            <person name="Condon B.J."/>
            <person name="Copeland A.C."/>
            <person name="Dhillon B."/>
            <person name="Glaser F."/>
            <person name="Hesse C.N."/>
            <person name="Kosti I."/>
            <person name="LaButti K."/>
            <person name="Lindquist E.A."/>
            <person name="Lucas S."/>
            <person name="Salamov A.A."/>
            <person name="Bradshaw R.E."/>
            <person name="Ciuffetti L."/>
            <person name="Hamelin R.C."/>
            <person name="Kema G.H.J."/>
            <person name="Lawrence C."/>
            <person name="Scott J.A."/>
            <person name="Spatafora J.W."/>
            <person name="Turgeon B.G."/>
            <person name="de Wit P.J.G.M."/>
            <person name="Zhong S."/>
            <person name="Goodwin S.B."/>
            <person name="Grigoriev I.V."/>
        </authorList>
    </citation>
    <scope>NUCLEOTIDE SEQUENCE [LARGE SCALE GENOMIC DNA]</scope>
    <source>
        <strain evidence="2 3">CIRAD86</strain>
    </source>
</reference>
<feature type="compositionally biased region" description="Low complexity" evidence="1">
    <location>
        <begin position="46"/>
        <end position="72"/>
    </location>
</feature>
<dbReference type="RefSeq" id="XP_007921734.1">
    <property type="nucleotide sequence ID" value="XM_007923543.1"/>
</dbReference>
<dbReference type="eggNOG" id="ENOG502RS27">
    <property type="taxonomic scope" value="Eukaryota"/>
</dbReference>
<gene>
    <name evidence="2" type="ORF">MYCFIDRAFT_206147</name>
</gene>
<protein>
    <recommendedName>
        <fullName evidence="4">BTB domain-containing protein</fullName>
    </recommendedName>
</protein>
<sequence>MSDNEEGRASKRQKTTPDQDAPTPAPTPQLPTMKAPAPLYPSLQIPNPTAAAGQTPTPQTPTLQTSSMPSPTVQRPEATVDICGDGDTILVVSGIANLYKKMGIRVSSTVLTLASPVFKRLLTTPTTASSLATPLSATPTPAEPPPRLLPLPDDGDTIYILCNILHLQNSALPSKISPDLLFRFIATASKFQCIIAISRVCSQWLDHIYHHLPHPTSTTLLLHLIETSMLLNDAIYFARFSSKWILSAPLGKKEVSEIVEPSEPVPRQRLARTLLSRQKSVQEDLKRDLDIVLDPLAEALSDDARHYIDCAPGDDPTPPDTPIPCIVDKDASTLYLSALRDANLWPSSKWSTTTTTLAELVRKFTDFRIPEYDASDACYWCINSGEGFAEGEGVGEGGGGGGVNLGDCRVVHEKEGVLEGGEGENECRIALSELVCTSLYGTGI</sequence>
<dbReference type="GeneID" id="19336458"/>
<evidence type="ECO:0000313" key="2">
    <source>
        <dbReference type="EMBL" id="EME88863.1"/>
    </source>
</evidence>
<keyword evidence="3" id="KW-1185">Reference proteome</keyword>
<dbReference type="STRING" id="383855.N1QC42"/>
<feature type="region of interest" description="Disordered" evidence="1">
    <location>
        <begin position="1"/>
        <end position="79"/>
    </location>
</feature>
<dbReference type="EMBL" id="KB446555">
    <property type="protein sequence ID" value="EME88863.1"/>
    <property type="molecule type" value="Genomic_DNA"/>
</dbReference>
<organism evidence="2 3">
    <name type="scientific">Pseudocercospora fijiensis (strain CIRAD86)</name>
    <name type="common">Black leaf streak disease fungus</name>
    <name type="synonym">Mycosphaerella fijiensis</name>
    <dbReference type="NCBI Taxonomy" id="383855"/>
    <lineage>
        <taxon>Eukaryota</taxon>
        <taxon>Fungi</taxon>
        <taxon>Dikarya</taxon>
        <taxon>Ascomycota</taxon>
        <taxon>Pezizomycotina</taxon>
        <taxon>Dothideomycetes</taxon>
        <taxon>Dothideomycetidae</taxon>
        <taxon>Mycosphaerellales</taxon>
        <taxon>Mycosphaerellaceae</taxon>
        <taxon>Pseudocercospora</taxon>
    </lineage>
</organism>
<dbReference type="Proteomes" id="UP000016932">
    <property type="component" value="Unassembled WGS sequence"/>
</dbReference>
<evidence type="ECO:0008006" key="4">
    <source>
        <dbReference type="Google" id="ProtNLM"/>
    </source>
</evidence>
<dbReference type="AlphaFoldDB" id="N1QC42"/>
<dbReference type="KEGG" id="pfj:MYCFIDRAFT_206147"/>
<evidence type="ECO:0000256" key="1">
    <source>
        <dbReference type="SAM" id="MobiDB-lite"/>
    </source>
</evidence>
<accession>N1QC42</accession>
<evidence type="ECO:0000313" key="3">
    <source>
        <dbReference type="Proteomes" id="UP000016932"/>
    </source>
</evidence>